<name>A0ABD0MSB3_CIRMR</name>
<evidence type="ECO:0000313" key="3">
    <source>
        <dbReference type="Proteomes" id="UP001529510"/>
    </source>
</evidence>
<keyword evidence="3" id="KW-1185">Reference proteome</keyword>
<evidence type="ECO:0000313" key="2">
    <source>
        <dbReference type="EMBL" id="KAL0152930.1"/>
    </source>
</evidence>
<sequence>QVDPHCSQESESRLVTHCQTVPETVGSDGSCIQCNTSWPAVHETPAVVTQNQGFFLGGNPLSMIKVMQRCLRALNMWRALVTVSGPGVGDSLSSLSANGKCLPQRLVNSHEWPLSPWSVEWPPSHVVQLCLKMLAVFQALKHLLLDTCCLGRLRAGPSGEERCTPHLLAPVSPQCPREINLLTLPPLCFRAPRSPVSTSRSIPPGSSGAGRLAPSKEVSRAARSAVPCRSSVSAHGASHSKYTRGQSRETDSLS</sequence>
<evidence type="ECO:0000256" key="1">
    <source>
        <dbReference type="SAM" id="MobiDB-lite"/>
    </source>
</evidence>
<feature type="region of interest" description="Disordered" evidence="1">
    <location>
        <begin position="195"/>
        <end position="254"/>
    </location>
</feature>
<protein>
    <submittedName>
        <fullName evidence="2">Uncharacterized protein</fullName>
    </submittedName>
</protein>
<proteinExistence type="predicted"/>
<dbReference type="EMBL" id="JAMKFB020000159">
    <property type="protein sequence ID" value="KAL0152930.1"/>
    <property type="molecule type" value="Genomic_DNA"/>
</dbReference>
<dbReference type="Proteomes" id="UP001529510">
    <property type="component" value="Unassembled WGS sequence"/>
</dbReference>
<comment type="caution">
    <text evidence="2">The sequence shown here is derived from an EMBL/GenBank/DDBJ whole genome shotgun (WGS) entry which is preliminary data.</text>
</comment>
<reference evidence="2 3" key="1">
    <citation type="submission" date="2024-05" db="EMBL/GenBank/DDBJ databases">
        <title>Genome sequencing and assembly of Indian major carp, Cirrhinus mrigala (Hamilton, 1822).</title>
        <authorList>
            <person name="Mohindra V."/>
            <person name="Chowdhury L.M."/>
            <person name="Lal K."/>
            <person name="Jena J.K."/>
        </authorList>
    </citation>
    <scope>NUCLEOTIDE SEQUENCE [LARGE SCALE GENOMIC DNA]</scope>
    <source>
        <strain evidence="2">CM1030</strain>
        <tissue evidence="2">Blood</tissue>
    </source>
</reference>
<feature type="non-terminal residue" evidence="2">
    <location>
        <position position="1"/>
    </location>
</feature>
<accession>A0ABD0MSB3</accession>
<gene>
    <name evidence="2" type="ORF">M9458_051759</name>
</gene>
<organism evidence="2 3">
    <name type="scientific">Cirrhinus mrigala</name>
    <name type="common">Mrigala</name>
    <dbReference type="NCBI Taxonomy" id="683832"/>
    <lineage>
        <taxon>Eukaryota</taxon>
        <taxon>Metazoa</taxon>
        <taxon>Chordata</taxon>
        <taxon>Craniata</taxon>
        <taxon>Vertebrata</taxon>
        <taxon>Euteleostomi</taxon>
        <taxon>Actinopterygii</taxon>
        <taxon>Neopterygii</taxon>
        <taxon>Teleostei</taxon>
        <taxon>Ostariophysi</taxon>
        <taxon>Cypriniformes</taxon>
        <taxon>Cyprinidae</taxon>
        <taxon>Labeoninae</taxon>
        <taxon>Labeonini</taxon>
        <taxon>Cirrhinus</taxon>
    </lineage>
</organism>
<dbReference type="AlphaFoldDB" id="A0ABD0MSB3"/>